<evidence type="ECO:0000256" key="1">
    <source>
        <dbReference type="SAM" id="MobiDB-lite"/>
    </source>
</evidence>
<feature type="region of interest" description="Disordered" evidence="1">
    <location>
        <begin position="85"/>
        <end position="132"/>
    </location>
</feature>
<dbReference type="Proteomes" id="UP000275385">
    <property type="component" value="Unassembled WGS sequence"/>
</dbReference>
<feature type="region of interest" description="Disordered" evidence="1">
    <location>
        <begin position="1"/>
        <end position="61"/>
    </location>
</feature>
<feature type="compositionally biased region" description="Basic and acidic residues" evidence="1">
    <location>
        <begin position="266"/>
        <end position="277"/>
    </location>
</feature>
<dbReference type="STRING" id="177199.A0A420YA25"/>
<feature type="region of interest" description="Disordered" evidence="1">
    <location>
        <begin position="216"/>
        <end position="299"/>
    </location>
</feature>
<feature type="compositionally biased region" description="Basic and acidic residues" evidence="1">
    <location>
        <begin position="243"/>
        <end position="253"/>
    </location>
</feature>
<sequence>MPLEHNSDLGTPTFSSPASSSSSSSNRAKPLVTDIHDGRPRTAPAHRNNDAASSFSSPISPSTLNMSLYSLGIGHSPLSPLRRQFTASTSSALQIANADADDELSDPVRPNEEASDQQESSSEDADFADDSKEVLMDRLNDLLHRLAVGGSIKGDNVSSLHAKVDEMEKVLASDHSKPARPWSVRQQPSLMRLASPLPVLRRDSLTNGLDSRFNHWSLPATPTQPPSQRSIELSGPVTAQKESFVEEPRDSGNKDPTTNDEDQDIDGPKELARRESDNDSSLDHQLLPQAQSDNDEVETSSNIAEEVLFAAQKLCDELNHVLQDLQDRKQESDHLHAMLIDRAEGAARRIMELDDLVLSLEEEVAANKSDLEHLRLQLRAVEVLVPDDADRDLLQSIENWKADYSKLKTKMAAKRRERRGDGDGSSVGLGSPSPSMLIERAGLLR</sequence>
<dbReference type="OrthoDB" id="4448936at2759"/>
<evidence type="ECO:0000313" key="3">
    <source>
        <dbReference type="Proteomes" id="UP000275385"/>
    </source>
</evidence>
<accession>A0A420YA25</accession>
<proteinExistence type="predicted"/>
<name>A0A420YA25_9PEZI</name>
<feature type="compositionally biased region" description="Polar residues" evidence="1">
    <location>
        <begin position="85"/>
        <end position="94"/>
    </location>
</feature>
<dbReference type="AlphaFoldDB" id="A0A420YA25"/>
<feature type="compositionally biased region" description="Low complexity" evidence="1">
    <location>
        <begin position="424"/>
        <end position="435"/>
    </location>
</feature>
<feature type="compositionally biased region" description="Low complexity" evidence="1">
    <location>
        <begin position="15"/>
        <end position="25"/>
    </location>
</feature>
<comment type="caution">
    <text evidence="2">The sequence shown here is derived from an EMBL/GenBank/DDBJ whole genome shotgun (WGS) entry which is preliminary data.</text>
</comment>
<organism evidence="2 3">
    <name type="scientific">Coniochaeta pulveracea</name>
    <dbReference type="NCBI Taxonomy" id="177199"/>
    <lineage>
        <taxon>Eukaryota</taxon>
        <taxon>Fungi</taxon>
        <taxon>Dikarya</taxon>
        <taxon>Ascomycota</taxon>
        <taxon>Pezizomycotina</taxon>
        <taxon>Sordariomycetes</taxon>
        <taxon>Sordariomycetidae</taxon>
        <taxon>Coniochaetales</taxon>
        <taxon>Coniochaetaceae</taxon>
        <taxon>Coniochaeta</taxon>
    </lineage>
</organism>
<feature type="compositionally biased region" description="Acidic residues" evidence="1">
    <location>
        <begin position="113"/>
        <end position="128"/>
    </location>
</feature>
<reference evidence="2 3" key="1">
    <citation type="submission" date="2018-08" db="EMBL/GenBank/DDBJ databases">
        <title>Draft genome of the lignicolous fungus Coniochaeta pulveracea.</title>
        <authorList>
            <person name="Borstlap C.J."/>
            <person name="De Witt R.N."/>
            <person name="Botha A."/>
            <person name="Volschenk H."/>
        </authorList>
    </citation>
    <scope>NUCLEOTIDE SEQUENCE [LARGE SCALE GENOMIC DNA]</scope>
    <source>
        <strain evidence="2 3">CAB683</strain>
    </source>
</reference>
<feature type="region of interest" description="Disordered" evidence="1">
    <location>
        <begin position="411"/>
        <end position="435"/>
    </location>
</feature>
<evidence type="ECO:0000313" key="2">
    <source>
        <dbReference type="EMBL" id="RKU44715.1"/>
    </source>
</evidence>
<dbReference type="EMBL" id="QVQW01000028">
    <property type="protein sequence ID" value="RKU44715.1"/>
    <property type="molecule type" value="Genomic_DNA"/>
</dbReference>
<protein>
    <submittedName>
        <fullName evidence="2">Uncharacterized protein</fullName>
    </submittedName>
</protein>
<gene>
    <name evidence="2" type="ORF">DL546_006822</name>
</gene>
<keyword evidence="3" id="KW-1185">Reference proteome</keyword>